<evidence type="ECO:0000313" key="2">
    <source>
        <dbReference type="Proteomes" id="UP001417504"/>
    </source>
</evidence>
<accession>A0AAP0K6V7</accession>
<proteinExistence type="predicted"/>
<protein>
    <submittedName>
        <fullName evidence="1">Uncharacterized protein</fullName>
    </submittedName>
</protein>
<dbReference type="Proteomes" id="UP001417504">
    <property type="component" value="Unassembled WGS sequence"/>
</dbReference>
<evidence type="ECO:0000313" key="1">
    <source>
        <dbReference type="EMBL" id="KAK9146253.1"/>
    </source>
</evidence>
<gene>
    <name evidence="1" type="ORF">Sjap_006156</name>
</gene>
<organism evidence="1 2">
    <name type="scientific">Stephania japonica</name>
    <dbReference type="NCBI Taxonomy" id="461633"/>
    <lineage>
        <taxon>Eukaryota</taxon>
        <taxon>Viridiplantae</taxon>
        <taxon>Streptophyta</taxon>
        <taxon>Embryophyta</taxon>
        <taxon>Tracheophyta</taxon>
        <taxon>Spermatophyta</taxon>
        <taxon>Magnoliopsida</taxon>
        <taxon>Ranunculales</taxon>
        <taxon>Menispermaceae</taxon>
        <taxon>Menispermoideae</taxon>
        <taxon>Cissampelideae</taxon>
        <taxon>Stephania</taxon>
    </lineage>
</organism>
<keyword evidence="2" id="KW-1185">Reference proteome</keyword>
<dbReference type="EMBL" id="JBBNAE010000002">
    <property type="protein sequence ID" value="KAK9146253.1"/>
    <property type="molecule type" value="Genomic_DNA"/>
</dbReference>
<dbReference type="AlphaFoldDB" id="A0AAP0K6V7"/>
<name>A0AAP0K6V7_9MAGN</name>
<reference evidence="1 2" key="1">
    <citation type="submission" date="2024-01" db="EMBL/GenBank/DDBJ databases">
        <title>Genome assemblies of Stephania.</title>
        <authorList>
            <person name="Yang L."/>
        </authorList>
    </citation>
    <scope>NUCLEOTIDE SEQUENCE [LARGE SCALE GENOMIC DNA]</scope>
    <source>
        <strain evidence="1">QJT</strain>
        <tissue evidence="1">Leaf</tissue>
    </source>
</reference>
<sequence length="116" mass="12717">MAALLDDDNISTISNKVPPLAQVMKQDCIFSMCPNSTNTSYEDQCMISSALNMPTSENINGPCEEMLWSGLWNLDDNNRASFDGNGANINVRARNTLTTLAYVAHTGDRVMHLCDA</sequence>
<comment type="caution">
    <text evidence="1">The sequence shown here is derived from an EMBL/GenBank/DDBJ whole genome shotgun (WGS) entry which is preliminary data.</text>
</comment>